<dbReference type="STRING" id="1192034.CAP_2117"/>
<evidence type="ECO:0000313" key="2">
    <source>
        <dbReference type="Proteomes" id="UP000019678"/>
    </source>
</evidence>
<dbReference type="AlphaFoldDB" id="A0A017TAH8"/>
<dbReference type="Proteomes" id="UP000019678">
    <property type="component" value="Unassembled WGS sequence"/>
</dbReference>
<accession>A0A017TAH8</accession>
<dbReference type="eggNOG" id="ENOG50301KY">
    <property type="taxonomic scope" value="Bacteria"/>
</dbReference>
<dbReference type="EMBL" id="ASRX01000017">
    <property type="protein sequence ID" value="EYF06239.1"/>
    <property type="molecule type" value="Genomic_DNA"/>
</dbReference>
<protein>
    <recommendedName>
        <fullName evidence="3">Porin</fullName>
    </recommendedName>
</protein>
<gene>
    <name evidence="1" type="ORF">CAP_2117</name>
</gene>
<comment type="caution">
    <text evidence="1">The sequence shown here is derived from an EMBL/GenBank/DDBJ whole genome shotgun (WGS) entry which is preliminary data.</text>
</comment>
<organism evidence="1 2">
    <name type="scientific">Chondromyces apiculatus DSM 436</name>
    <dbReference type="NCBI Taxonomy" id="1192034"/>
    <lineage>
        <taxon>Bacteria</taxon>
        <taxon>Pseudomonadati</taxon>
        <taxon>Myxococcota</taxon>
        <taxon>Polyangia</taxon>
        <taxon>Polyangiales</taxon>
        <taxon>Polyangiaceae</taxon>
        <taxon>Chondromyces</taxon>
    </lineage>
</organism>
<sequence>MLPLVVLLVGERAWAYPWMIRHDYTSCATCHIDPSGAGLMTMYGRAQSEILLRTRYGTPPADEDPSKLGGFMFGAVPLPEELLLQADARSLFLHVQPPSPAPSVNRYILMQADVAAGLMIDRFRASVSLGYVHEGALGASVTHGEFNRLVSRQHWAGVVLGESEQFTLRAGRMNLPYGLRIIEHTMWTRSTTLTDINAAQQHGVAFAYVEEAWRMEAMAIIGNLQLSPPELRERGYSAYVERAFGQSLALGVSSLVTFTERDLAAGAPMFRHAHGLFARYAPVKPVVLMAEGDFVLRSPKDASLEPGATGMLQVDVEPIQGVHVIGAGELLNANFSESGTSFGAWAGAQWFFAPHADLRFDFNYRNVPVGEARAGVTSILGQIHVFL</sequence>
<reference evidence="1 2" key="1">
    <citation type="submission" date="2013-05" db="EMBL/GenBank/DDBJ databases">
        <title>Genome assembly of Chondromyces apiculatus DSM 436.</title>
        <authorList>
            <person name="Sharma G."/>
            <person name="Khatri I."/>
            <person name="Kaur C."/>
            <person name="Mayilraj S."/>
            <person name="Subramanian S."/>
        </authorList>
    </citation>
    <scope>NUCLEOTIDE SEQUENCE [LARGE SCALE GENOMIC DNA]</scope>
    <source>
        <strain evidence="1 2">DSM 436</strain>
    </source>
</reference>
<keyword evidence="2" id="KW-1185">Reference proteome</keyword>
<evidence type="ECO:0000313" key="1">
    <source>
        <dbReference type="EMBL" id="EYF06239.1"/>
    </source>
</evidence>
<evidence type="ECO:0008006" key="3">
    <source>
        <dbReference type="Google" id="ProtNLM"/>
    </source>
</evidence>
<proteinExistence type="predicted"/>
<name>A0A017TAH8_9BACT</name>